<dbReference type="AlphaFoldDB" id="A0A916Z4J8"/>
<proteinExistence type="predicted"/>
<evidence type="ECO:0000313" key="2">
    <source>
        <dbReference type="Proteomes" id="UP000609064"/>
    </source>
</evidence>
<comment type="caution">
    <text evidence="1">The sequence shown here is derived from an EMBL/GenBank/DDBJ whole genome shotgun (WGS) entry which is preliminary data.</text>
</comment>
<evidence type="ECO:0008006" key="3">
    <source>
        <dbReference type="Google" id="ProtNLM"/>
    </source>
</evidence>
<dbReference type="Proteomes" id="UP000609064">
    <property type="component" value="Unassembled WGS sequence"/>
</dbReference>
<reference evidence="1" key="1">
    <citation type="journal article" date="2014" name="Int. J. Syst. Evol. Microbiol.">
        <title>Complete genome sequence of Corynebacterium casei LMG S-19264T (=DSM 44701T), isolated from a smear-ripened cheese.</title>
        <authorList>
            <consortium name="US DOE Joint Genome Institute (JGI-PGF)"/>
            <person name="Walter F."/>
            <person name="Albersmeier A."/>
            <person name="Kalinowski J."/>
            <person name="Ruckert C."/>
        </authorList>
    </citation>
    <scope>NUCLEOTIDE SEQUENCE</scope>
    <source>
        <strain evidence="1">CGMCC 1.15958</strain>
    </source>
</reference>
<name>A0A916Z4J8_9BACT</name>
<protein>
    <recommendedName>
        <fullName evidence="3">AAA domain-containing protein</fullName>
    </recommendedName>
</protein>
<dbReference type="InterPro" id="IPR050678">
    <property type="entry name" value="DNA_Partitioning_ATPase"/>
</dbReference>
<dbReference type="RefSeq" id="WP_188769699.1">
    <property type="nucleotide sequence ID" value="NZ_BMKK01000012.1"/>
</dbReference>
<dbReference type="EMBL" id="BMKK01000012">
    <property type="protein sequence ID" value="GGD76099.1"/>
    <property type="molecule type" value="Genomic_DNA"/>
</dbReference>
<evidence type="ECO:0000313" key="1">
    <source>
        <dbReference type="EMBL" id="GGD76099.1"/>
    </source>
</evidence>
<dbReference type="NCBIfam" id="NF047398">
    <property type="entry name" value="AAA_KGGVGR"/>
    <property type="match status" value="1"/>
</dbReference>
<reference evidence="1" key="2">
    <citation type="submission" date="2020-09" db="EMBL/GenBank/DDBJ databases">
        <authorList>
            <person name="Sun Q."/>
            <person name="Zhou Y."/>
        </authorList>
    </citation>
    <scope>NUCLEOTIDE SEQUENCE</scope>
    <source>
        <strain evidence="1">CGMCC 1.15958</strain>
    </source>
</reference>
<accession>A0A916Z4J8</accession>
<sequence>MIKILEISQLISSKLDLLKNSVIEDYRIIVRLNLELDILIITSEKKVIEQLKSDFSKYKVTFKQILKEDFEEHMYLKNTFQSNETVNLGLKYRFNSLLSKSPNSLFKVQKKHSTPILTFYSYKGGMGRTTTLTSYALDLAINHNKKVCIIDCDFEAPGYLNFFNLGNNEILKSGTKNGIVEYLTDYNFQKDIDINDYIITLTESHEKRLKNLFIIPAGNLSETSIGNDNQNYTTHRDHYLEGLSRIDLANEANIINGFESLFEKINSTIKPDIILIDSRTGFNDIFGVTALILSDLIVGFFGSSEQTKPGLRFILDRFYDLKIKFERKTELILVNSILPDNEKMSNDFHSSFINEVGKYVEFIQEKKLNKAITEQAQLPAFYKLTRNNILEKIGIKEDESYEQDYIDHIKIIRDKSFVDYNVIFNAISESDSVNKIFEKIIVSNHVKTIELKNTILRRLKQLLRNDDGKPKLFAEDAEVKPETFFYREQMNELFQREKFIIQGFKGTGKTYLYKALVNPKLDEVKKELLRRSEINTNSDYRFIDIISLKGKGEPKSFDFKRIKTSEIKEKRYYFTNFWLVYTWNSILLDAKTKLNYNLDSELQSYVQAINPDTDTKRRFEELINSEDKIIIIEKELKLLDEFLVNNKINLVVLYDQLDNLIEPNEWGDSVSPLIDYWWDNLNRFKNISPKIFIRTDLYRRLKGTNTSRLESNKIKIEWSREEVYSFFFKLIFSNTDSYNALFEIMQRSNRYDEVFISNTKKYLSKNQNQLNLYRNEIEPFMTIFFGKEVRSNTGSLGNTFDWFYFNLTNADQKSISLRPFINLVDGSIDKSLQDPEKHITQIIDQKYFATRENRDNAVKQHFDDLVREDFNKDLQIIFNFLKEKGNAYKQIFLYKTELYELLEKIFAENEKLLDSKSVEELKEILVSNGIIHENVKPDENIFYFAQLYKYWLGLQSRKYEFKQVLRKSSYRK</sequence>
<gene>
    <name evidence="1" type="ORF">GCM10011514_45070</name>
</gene>
<dbReference type="PANTHER" id="PTHR13696">
    <property type="entry name" value="P-LOOP CONTAINING NUCLEOSIDE TRIPHOSPHATE HYDROLASE"/>
    <property type="match status" value="1"/>
</dbReference>
<keyword evidence="2" id="KW-1185">Reference proteome</keyword>
<dbReference type="Gene3D" id="3.40.50.300">
    <property type="entry name" value="P-loop containing nucleotide triphosphate hydrolases"/>
    <property type="match status" value="1"/>
</dbReference>
<dbReference type="InterPro" id="IPR027417">
    <property type="entry name" value="P-loop_NTPase"/>
</dbReference>
<dbReference type="SUPFAM" id="SSF52540">
    <property type="entry name" value="P-loop containing nucleoside triphosphate hydrolases"/>
    <property type="match status" value="1"/>
</dbReference>
<dbReference type="PANTHER" id="PTHR13696:SF52">
    <property type="entry name" value="PARA FAMILY PROTEIN CT_582"/>
    <property type="match status" value="1"/>
</dbReference>
<organism evidence="1 2">
    <name type="scientific">Emticicia aquatilis</name>
    <dbReference type="NCBI Taxonomy" id="1537369"/>
    <lineage>
        <taxon>Bacteria</taxon>
        <taxon>Pseudomonadati</taxon>
        <taxon>Bacteroidota</taxon>
        <taxon>Cytophagia</taxon>
        <taxon>Cytophagales</taxon>
        <taxon>Leadbetterellaceae</taxon>
        <taxon>Emticicia</taxon>
    </lineage>
</organism>